<protein>
    <submittedName>
        <fullName evidence="1">Uncharacterized protein</fullName>
    </submittedName>
</protein>
<dbReference type="OrthoDB" id="975319at2"/>
<dbReference type="Proteomes" id="UP000179797">
    <property type="component" value="Unassembled WGS sequence"/>
</dbReference>
<evidence type="ECO:0000313" key="1">
    <source>
        <dbReference type="EMBL" id="OHX65640.1"/>
    </source>
</evidence>
<proteinExistence type="predicted"/>
<organism evidence="1 2">
    <name type="scientific">Flammeovirga pacifica</name>
    <dbReference type="NCBI Taxonomy" id="915059"/>
    <lineage>
        <taxon>Bacteria</taxon>
        <taxon>Pseudomonadati</taxon>
        <taxon>Bacteroidota</taxon>
        <taxon>Cytophagia</taxon>
        <taxon>Cytophagales</taxon>
        <taxon>Flammeovirgaceae</taxon>
        <taxon>Flammeovirga</taxon>
    </lineage>
</organism>
<name>A0A1S1YXA4_FLAPC</name>
<sequence length="447" mass="52466">MHLQELYDLEKSDRLDLEAHSIQPVADDFIFNVNEFEFLKSIYDVNDNINASLFPSFDLKVISDLKTQLDSIDFTEKNRSSLVPLLKKVKLSDDQLEFLTPILEKLNEVETDWEFKDENRWELIDSLKNISVLFMLNEIEREFGESDLSSSTMLTDDEFKLLSIIHEDETKNKDIVHIGNLTFNLAQLDYIREIITTLEYPENTPLNLDQENFILNILEKCSHLNEEEPSELHTFSIKELFEIESSANTNHDDSSIFSDNNFSPAEMKLLNAVFNNKDFVKIGDSRYNTKQLQSLQRAFEEEVNWNEIKRYFSESQQELITHIFRVYENQFLIEDDNSDETKLDVEVFFLMDQIERNEVETMGYGIGELIFTDEQFELLTAVFRNKKSYENKLHKFKLNRMELDKIEKLFDQLPAYQSGKLVVSLPKKAKLFIDNLIQTASDNDPKI</sequence>
<dbReference type="EMBL" id="JRYR02000001">
    <property type="protein sequence ID" value="OHX65640.1"/>
    <property type="molecule type" value="Genomic_DNA"/>
</dbReference>
<accession>A0A1S1YXA4</accession>
<reference evidence="1 2" key="1">
    <citation type="journal article" date="2012" name="Int. J. Syst. Evol. Microbiol.">
        <title>Flammeovirga pacifica sp. nov., isolated from deep-sea sediment.</title>
        <authorList>
            <person name="Xu H."/>
            <person name="Fu Y."/>
            <person name="Yang N."/>
            <person name="Ding Z."/>
            <person name="Lai Q."/>
            <person name="Zeng R."/>
        </authorList>
    </citation>
    <scope>NUCLEOTIDE SEQUENCE [LARGE SCALE GENOMIC DNA]</scope>
    <source>
        <strain evidence="2">DSM 24597 / LMG 26175 / WPAGA1</strain>
    </source>
</reference>
<evidence type="ECO:0000313" key="2">
    <source>
        <dbReference type="Proteomes" id="UP000179797"/>
    </source>
</evidence>
<dbReference type="AlphaFoldDB" id="A0A1S1YXA4"/>
<gene>
    <name evidence="1" type="ORF">NH26_04395</name>
</gene>
<dbReference type="RefSeq" id="WP_044222101.1">
    <property type="nucleotide sequence ID" value="NZ_JRYR02000001.1"/>
</dbReference>
<keyword evidence="2" id="KW-1185">Reference proteome</keyword>
<comment type="caution">
    <text evidence="1">The sequence shown here is derived from an EMBL/GenBank/DDBJ whole genome shotgun (WGS) entry which is preliminary data.</text>
</comment>